<feature type="chain" id="PRO_5004662796" evidence="1">
    <location>
        <begin position="28"/>
        <end position="599"/>
    </location>
</feature>
<feature type="domain" description="Lcl C-terminal" evidence="2">
    <location>
        <begin position="182"/>
        <end position="307"/>
    </location>
</feature>
<dbReference type="eggNOG" id="COG2340">
    <property type="taxonomic scope" value="Bacteria"/>
</dbReference>
<dbReference type="eggNOG" id="COG1262">
    <property type="taxonomic scope" value="Bacteria"/>
</dbReference>
<dbReference type="KEGG" id="cbx:Cenrod_1108"/>
<organism evidence="4 5">
    <name type="scientific">Candidatus Symbiobacter mobilis CR</name>
    <dbReference type="NCBI Taxonomy" id="946483"/>
    <lineage>
        <taxon>Bacteria</taxon>
        <taxon>Pseudomonadati</taxon>
        <taxon>Pseudomonadota</taxon>
        <taxon>Betaproteobacteria</taxon>
        <taxon>Burkholderiales</taxon>
        <taxon>Comamonadaceae</taxon>
    </lineage>
</organism>
<dbReference type="STRING" id="946483.Cenrod_1108"/>
<dbReference type="HOGENOM" id="CLU_455408_0_0_4"/>
<accession>U5N6N3</accession>
<feature type="signal peptide" evidence="1">
    <location>
        <begin position="1"/>
        <end position="27"/>
    </location>
</feature>
<dbReference type="OrthoDB" id="8555302at2"/>
<dbReference type="PANTHER" id="PTHR35812:SF1">
    <property type="entry name" value="LIPOPROTEIN"/>
    <property type="match status" value="1"/>
</dbReference>
<proteinExistence type="predicted"/>
<dbReference type="InterPro" id="IPR011460">
    <property type="entry name" value="Lcl_C"/>
</dbReference>
<keyword evidence="1" id="KW-0732">Signal</keyword>
<dbReference type="Proteomes" id="UP000017184">
    <property type="component" value="Chromosome"/>
</dbReference>
<dbReference type="PATRIC" id="fig|946483.4.peg.1111"/>
<evidence type="ECO:0000259" key="3">
    <source>
        <dbReference type="Pfam" id="PF18998"/>
    </source>
</evidence>
<feature type="domain" description="Lcl C-terminal" evidence="2">
    <location>
        <begin position="39"/>
        <end position="163"/>
    </location>
</feature>
<name>U5N6N3_9BURK</name>
<gene>
    <name evidence="4" type="ORF">Cenrod_1108</name>
</gene>
<dbReference type="EMBL" id="CP004885">
    <property type="protein sequence ID" value="AGX87201.1"/>
    <property type="molecule type" value="Genomic_DNA"/>
</dbReference>
<reference evidence="4 5" key="1">
    <citation type="journal article" date="2013" name="Genome Biol.">
        <title>Genomic analysis reveals key aspects of prokaryotic symbiosis in the phototrophic consortium "Chlorochromatium aggregatum".</title>
        <authorList>
            <person name="Liu Z."/>
            <person name="Muller J."/>
            <person name="Li T."/>
            <person name="Alvey R.M."/>
            <person name="Vogl K."/>
            <person name="Frigaard N.U."/>
            <person name="Rockwell N.C."/>
            <person name="Boyd E.S."/>
            <person name="Tomsho L.P."/>
            <person name="Schuster S.C."/>
            <person name="Henke P."/>
            <person name="Rohde M."/>
            <person name="Overmann J."/>
            <person name="Bryant D.A."/>
        </authorList>
    </citation>
    <scope>NUCLEOTIDE SEQUENCE [LARGE SCALE GENOMIC DNA]</scope>
    <source>
        <strain evidence="4">CR</strain>
    </source>
</reference>
<protein>
    <submittedName>
        <fullName evidence="4">Uncharacterized protein</fullName>
    </submittedName>
</protein>
<dbReference type="PANTHER" id="PTHR35812">
    <property type="entry name" value="LIPOPROTEIN"/>
    <property type="match status" value="1"/>
</dbReference>
<evidence type="ECO:0000259" key="2">
    <source>
        <dbReference type="Pfam" id="PF07603"/>
    </source>
</evidence>
<evidence type="ECO:0000313" key="4">
    <source>
        <dbReference type="EMBL" id="AGX87201.1"/>
    </source>
</evidence>
<dbReference type="Pfam" id="PF07603">
    <property type="entry name" value="Lcl_C"/>
    <property type="match status" value="2"/>
</dbReference>
<evidence type="ECO:0000256" key="1">
    <source>
        <dbReference type="SAM" id="SignalP"/>
    </source>
</evidence>
<keyword evidence="5" id="KW-1185">Reference proteome</keyword>
<dbReference type="AlphaFoldDB" id="U5N6N3"/>
<dbReference type="InterPro" id="IPR044060">
    <property type="entry name" value="Bacterial_rp_domain"/>
</dbReference>
<dbReference type="Pfam" id="PF18998">
    <property type="entry name" value="Flg_new_2"/>
    <property type="match status" value="1"/>
</dbReference>
<dbReference type="RefSeq" id="WP_022772019.1">
    <property type="nucleotide sequence ID" value="NC_022576.1"/>
</dbReference>
<sequence>MSKLSASSFLRWSVGCLLCFTVGVSAAAVVKTYTDHGDGTVTDPTTGLMWMRCAMGQTWQNDTCTGTAATTAVTTTTFAGHSDWRLPNIRDLLSLVDRTMASPAIDTKAFPAAPALGFWTSTPIVIGHPQGWEANPFWRVNFGYGVSVAVSAGTSVHATRLVRGTALPLTKSDTAYTENGDGTVTDIATGLVWQRCAVGQSWAAGSCSGTPTQYAWKDARGLTSSLGGNTDWRIPTVAELLTLVDYERLGPALHPRMFPNAPTAQGALFFSSTPVTGFADSAWVVDAFDGTSHGNPQGLSAAVRMVRGGKQASIVSLTVLKTGDGTVRSSALGGVDCGETCAGEYSSGTRITLTAEPAWRWAEWGGACSGTATTCTVTLDASKTVTARFHAADTTTQAFPVCAGWNLLGNGSRQPLAIDTLFGQNTAVSTVWAWNAAGLRWRFYTPLMDAAALRSHAASKGYDVLTQIDAGQGFWVNTTKSFVLNLPSGTSVVGQDFQPGQTLALRKGFTLAAVGQPMTPRMFNHALNTLPMDPGVVPNNLLTLWAWDHPSNRWYFYAPSLDAEGGDALQQHIDKARYLDFTAASKTLGHGVGFWVNIP</sequence>
<evidence type="ECO:0000313" key="5">
    <source>
        <dbReference type="Proteomes" id="UP000017184"/>
    </source>
</evidence>
<feature type="domain" description="Bacterial repeat" evidence="3">
    <location>
        <begin position="335"/>
        <end position="391"/>
    </location>
</feature>